<accession>A0A1G7Y733</accession>
<dbReference type="AlphaFoldDB" id="A0A1G7Y733"/>
<evidence type="ECO:0008006" key="4">
    <source>
        <dbReference type="Google" id="ProtNLM"/>
    </source>
</evidence>
<gene>
    <name evidence="2" type="ORF">SAMN05660652_00913</name>
</gene>
<evidence type="ECO:0000313" key="2">
    <source>
        <dbReference type="EMBL" id="SDG92219.1"/>
    </source>
</evidence>
<evidence type="ECO:0000313" key="3">
    <source>
        <dbReference type="Proteomes" id="UP000198607"/>
    </source>
</evidence>
<evidence type="ECO:0000256" key="1">
    <source>
        <dbReference type="SAM" id="Phobius"/>
    </source>
</evidence>
<dbReference type="RefSeq" id="WP_091934311.1">
    <property type="nucleotide sequence ID" value="NZ_FNCY01000002.1"/>
</dbReference>
<proteinExistence type="predicted"/>
<dbReference type="STRING" id="83767.SAMN05660652_00913"/>
<keyword evidence="1" id="KW-0472">Membrane</keyword>
<dbReference type="Proteomes" id="UP000198607">
    <property type="component" value="Unassembled WGS sequence"/>
</dbReference>
<keyword evidence="3" id="KW-1185">Reference proteome</keyword>
<keyword evidence="1" id="KW-1133">Transmembrane helix</keyword>
<keyword evidence="1" id="KW-0812">Transmembrane</keyword>
<organism evidence="2 3">
    <name type="scientific">Propionivibrio dicarboxylicus</name>
    <dbReference type="NCBI Taxonomy" id="83767"/>
    <lineage>
        <taxon>Bacteria</taxon>
        <taxon>Pseudomonadati</taxon>
        <taxon>Pseudomonadota</taxon>
        <taxon>Betaproteobacteria</taxon>
        <taxon>Rhodocyclales</taxon>
        <taxon>Rhodocyclaceae</taxon>
        <taxon>Propionivibrio</taxon>
    </lineage>
</organism>
<feature type="transmembrane region" description="Helical" evidence="1">
    <location>
        <begin position="42"/>
        <end position="61"/>
    </location>
</feature>
<sequence>MPLVSCRACKHQVDTSAEACPRCGATDPAKKISRQQREFRSFIVQTVLWIALLGTAAWYGWNVGIPMLRQLLNKPAAVEQTQTEK</sequence>
<reference evidence="2 3" key="1">
    <citation type="submission" date="2016-10" db="EMBL/GenBank/DDBJ databases">
        <authorList>
            <person name="de Groot N.N."/>
        </authorList>
    </citation>
    <scope>NUCLEOTIDE SEQUENCE [LARGE SCALE GENOMIC DNA]</scope>
    <source>
        <strain evidence="2 3">DSM 5885</strain>
    </source>
</reference>
<dbReference type="EMBL" id="FNCY01000002">
    <property type="protein sequence ID" value="SDG92219.1"/>
    <property type="molecule type" value="Genomic_DNA"/>
</dbReference>
<protein>
    <recommendedName>
        <fullName evidence="4">Zinc-ribbon domain-containing protein</fullName>
    </recommendedName>
</protein>
<name>A0A1G7Y733_9RHOO</name>
<dbReference type="OrthoDB" id="9812349at2"/>